<reference evidence="2" key="1">
    <citation type="submission" date="2023-04" db="EMBL/GenBank/DDBJ databases">
        <title>Phytophthora fragariaefolia NBRC 109709.</title>
        <authorList>
            <person name="Ichikawa N."/>
            <person name="Sato H."/>
            <person name="Tonouchi N."/>
        </authorList>
    </citation>
    <scope>NUCLEOTIDE SEQUENCE</scope>
    <source>
        <strain evidence="2">NBRC 109709</strain>
    </source>
</reference>
<dbReference type="PANTHER" id="PTHR46599">
    <property type="entry name" value="PIGGYBAC TRANSPOSABLE ELEMENT-DERIVED PROTEIN 4"/>
    <property type="match status" value="1"/>
</dbReference>
<dbReference type="EMBL" id="BSXT01002197">
    <property type="protein sequence ID" value="GMF47761.1"/>
    <property type="molecule type" value="Genomic_DNA"/>
</dbReference>
<dbReference type="AlphaFoldDB" id="A0A9W6XV83"/>
<dbReference type="PANTHER" id="PTHR46599:SF3">
    <property type="entry name" value="PIGGYBAC TRANSPOSABLE ELEMENT-DERIVED PROTEIN 4"/>
    <property type="match status" value="1"/>
</dbReference>
<evidence type="ECO:0000259" key="1">
    <source>
        <dbReference type="Pfam" id="PF13843"/>
    </source>
</evidence>
<dbReference type="InterPro" id="IPR029526">
    <property type="entry name" value="PGBD"/>
</dbReference>
<dbReference type="OrthoDB" id="127014at2759"/>
<feature type="domain" description="PiggyBac transposable element-derived protein" evidence="1">
    <location>
        <begin position="6"/>
        <end position="124"/>
    </location>
</feature>
<evidence type="ECO:0000313" key="2">
    <source>
        <dbReference type="EMBL" id="GMF47761.1"/>
    </source>
</evidence>
<accession>A0A9W6XV83</accession>
<evidence type="ECO:0000313" key="3">
    <source>
        <dbReference type="Proteomes" id="UP001165121"/>
    </source>
</evidence>
<keyword evidence="3" id="KW-1185">Reference proteome</keyword>
<comment type="caution">
    <text evidence="2">The sequence shown here is derived from an EMBL/GenBank/DDBJ whole genome shotgun (WGS) entry which is preliminary data.</text>
</comment>
<dbReference type="Proteomes" id="UP001165121">
    <property type="component" value="Unassembled WGS sequence"/>
</dbReference>
<name>A0A9W6XV83_9STRA</name>
<sequence length="561" mass="63451">MNFNPVTDMKELWSQKPFMGQADFVSTMARNRFEAIRARFQVHSPGSVPVERREQDPLWHSRQLLGQIQAKFAAIAVPIGAVSLDEHTVRTKARSSAKTYMPSKPDKYGVRFYSVVGWKSLYTYSVWDNGSGNRTRATAAERYVDVFPALRTARFRTLECDEIPMKRKDASALWVAMCGHPTKTHPDRNQHRLLVCDNFYTRHNIAKTVMEFTDGEMKMLGTVRIALQGKWVAKELEAAKARMDTAERGSWELVAALDVPAGWEKLQEKHKRAQRKLPEHLQTPYVAPATIAANAGCIVFRDKMTVVFYTNDLAGSLPQRVLSDCSPEAVRLCRGLAPLRRWTGEQIMHRKTFEVPAMIVAYNLFKNGVDRVNQLRSTNPIRRKEKRLAMSILTWALDLALINSFALFREVAGEEAARVSLREFKRRVAVQLTTVQHTRIEKERKKPDLPGQAIQDLVGADDSLHAITPNSRQHSSGKLTCYLCSLRGFSRKALYGCTGCHRGFHVVCFTAFHYRDALTSESLSVRAALDAVCAEASGTAEVHTRLKKNKTITYLDQLELP</sequence>
<protein>
    <submittedName>
        <fullName evidence="2">Unnamed protein product</fullName>
    </submittedName>
</protein>
<dbReference type="CDD" id="cd15489">
    <property type="entry name" value="PHD_SF"/>
    <property type="match status" value="1"/>
</dbReference>
<dbReference type="Pfam" id="PF13843">
    <property type="entry name" value="DDE_Tnp_1_7"/>
    <property type="match status" value="1"/>
</dbReference>
<gene>
    <name evidence="2" type="ORF">Pfra01_001817700</name>
</gene>
<proteinExistence type="predicted"/>
<organism evidence="2 3">
    <name type="scientific">Phytophthora fragariaefolia</name>
    <dbReference type="NCBI Taxonomy" id="1490495"/>
    <lineage>
        <taxon>Eukaryota</taxon>
        <taxon>Sar</taxon>
        <taxon>Stramenopiles</taxon>
        <taxon>Oomycota</taxon>
        <taxon>Peronosporomycetes</taxon>
        <taxon>Peronosporales</taxon>
        <taxon>Peronosporaceae</taxon>
        <taxon>Phytophthora</taxon>
    </lineage>
</organism>